<proteinExistence type="predicted"/>
<organism evidence="2 3">
    <name type="scientific">Puccinia coronata f. sp. avenae</name>
    <dbReference type="NCBI Taxonomy" id="200324"/>
    <lineage>
        <taxon>Eukaryota</taxon>
        <taxon>Fungi</taxon>
        <taxon>Dikarya</taxon>
        <taxon>Basidiomycota</taxon>
        <taxon>Pucciniomycotina</taxon>
        <taxon>Pucciniomycetes</taxon>
        <taxon>Pucciniales</taxon>
        <taxon>Pucciniaceae</taxon>
        <taxon>Puccinia</taxon>
    </lineage>
</organism>
<name>A0A2N5U6H8_9BASI</name>
<feature type="region of interest" description="Disordered" evidence="1">
    <location>
        <begin position="59"/>
        <end position="78"/>
    </location>
</feature>
<feature type="compositionally biased region" description="Basic and acidic residues" evidence="1">
    <location>
        <begin position="189"/>
        <end position="199"/>
    </location>
</feature>
<protein>
    <submittedName>
        <fullName evidence="2">Uncharacterized protein</fullName>
    </submittedName>
</protein>
<feature type="compositionally biased region" description="Basic and acidic residues" evidence="1">
    <location>
        <begin position="223"/>
        <end position="249"/>
    </location>
</feature>
<dbReference type="AlphaFoldDB" id="A0A2N5U6H8"/>
<dbReference type="Proteomes" id="UP000235392">
    <property type="component" value="Unassembled WGS sequence"/>
</dbReference>
<comment type="caution">
    <text evidence="2">The sequence shown here is derived from an EMBL/GenBank/DDBJ whole genome shotgun (WGS) entry which is preliminary data.</text>
</comment>
<reference evidence="2 3" key="1">
    <citation type="submission" date="2017-11" db="EMBL/GenBank/DDBJ databases">
        <title>De novo assembly and phasing of dikaryotic genomes from two isolates of Puccinia coronata f. sp. avenae, the causal agent of oat crown rust.</title>
        <authorList>
            <person name="Miller M.E."/>
            <person name="Zhang Y."/>
            <person name="Omidvar V."/>
            <person name="Sperschneider J."/>
            <person name="Schwessinger B."/>
            <person name="Raley C."/>
            <person name="Palmer J.M."/>
            <person name="Garnica D."/>
            <person name="Upadhyaya N."/>
            <person name="Rathjen J."/>
            <person name="Taylor J.M."/>
            <person name="Park R.F."/>
            <person name="Dodds P.N."/>
            <person name="Hirsch C.D."/>
            <person name="Kianian S.F."/>
            <person name="Figueroa M."/>
        </authorList>
    </citation>
    <scope>NUCLEOTIDE SEQUENCE [LARGE SCALE GENOMIC DNA]</scope>
    <source>
        <strain evidence="2">12SD80</strain>
    </source>
</reference>
<dbReference type="EMBL" id="PGCI01000222">
    <property type="protein sequence ID" value="PLW33342.1"/>
    <property type="molecule type" value="Genomic_DNA"/>
</dbReference>
<accession>A0A2N5U6H8</accession>
<gene>
    <name evidence="2" type="ORF">PCASD_17998</name>
</gene>
<feature type="compositionally biased region" description="Low complexity" evidence="1">
    <location>
        <begin position="210"/>
        <end position="222"/>
    </location>
</feature>
<feature type="region of interest" description="Disordered" evidence="1">
    <location>
        <begin position="178"/>
        <end position="249"/>
    </location>
</feature>
<sequence>MASRVAAASAVSVCVVRPGGSTEGVRDADVDPAGVVNGMPRLALAAELGSCMLDGGGGDGSLGGDPMGERGSGRQAASRASASAAWRAAIRWTRRCSAQDARSMASGSVMGTLMPGLVLLVLMKLAGTARIACAPEQLSVWTLVEHVPPAAVICLIVPGHGVTKECDGNERCEHPWAETAGLHGSSRSNNDERGNRADGRQGVINRMDGQQQWMTHSQQQQATERETQRRHEAHRNLKFCEPKSKTNKS</sequence>
<evidence type="ECO:0000313" key="2">
    <source>
        <dbReference type="EMBL" id="PLW33342.1"/>
    </source>
</evidence>
<evidence type="ECO:0000313" key="3">
    <source>
        <dbReference type="Proteomes" id="UP000235392"/>
    </source>
</evidence>
<evidence type="ECO:0000256" key="1">
    <source>
        <dbReference type="SAM" id="MobiDB-lite"/>
    </source>
</evidence>